<dbReference type="EMBL" id="JAMKOV010000002">
    <property type="protein sequence ID" value="KAI8042989.1"/>
    <property type="molecule type" value="Genomic_DNA"/>
</dbReference>
<dbReference type="InterPro" id="IPR009332">
    <property type="entry name" value="Med22"/>
</dbReference>
<reference evidence="10" key="1">
    <citation type="journal article" date="2023" name="Genome Biol. Evol.">
        <title>Long-read-based Genome Assembly of Drosophila gunungcola Reveals Fewer Chemosensory Genes in Flower-breeding Species.</title>
        <authorList>
            <person name="Negi A."/>
            <person name="Liao B.Y."/>
            <person name="Yeh S.D."/>
        </authorList>
    </citation>
    <scope>NUCLEOTIDE SEQUENCE</scope>
    <source>
        <strain evidence="10">Sukarami</strain>
    </source>
</reference>
<evidence type="ECO:0000256" key="9">
    <source>
        <dbReference type="SAM" id="Coils"/>
    </source>
</evidence>
<comment type="caution">
    <text evidence="10">The sequence shown here is derived from an EMBL/GenBank/DDBJ whole genome shotgun (WGS) entry which is preliminary data.</text>
</comment>
<evidence type="ECO:0000256" key="7">
    <source>
        <dbReference type="ARBA" id="ARBA00025687"/>
    </source>
</evidence>
<dbReference type="GO" id="GO:0016592">
    <property type="term" value="C:mediator complex"/>
    <property type="evidence" value="ECO:0007669"/>
    <property type="project" value="InterPro"/>
</dbReference>
<dbReference type="Proteomes" id="UP001059596">
    <property type="component" value="Unassembled WGS sequence"/>
</dbReference>
<proteinExistence type="inferred from homology"/>
<evidence type="ECO:0000256" key="8">
    <source>
        <dbReference type="ARBA" id="ARBA00031962"/>
    </source>
</evidence>
<accession>A0A9P9YUL1</accession>
<keyword evidence="11" id="KW-1185">Reference proteome</keyword>
<dbReference type="PANTHER" id="PTHR12434">
    <property type="entry name" value="MEDIATOR OF RNA POLYMERASE II TRANSCRIPTION SUBUNIT 22"/>
    <property type="match status" value="1"/>
</dbReference>
<keyword evidence="4" id="KW-0805">Transcription regulation</keyword>
<comment type="similarity">
    <text evidence="2">Belongs to the Mediator complex subunit 22 family.</text>
</comment>
<evidence type="ECO:0000256" key="6">
    <source>
        <dbReference type="ARBA" id="ARBA00023242"/>
    </source>
</evidence>
<evidence type="ECO:0000313" key="11">
    <source>
        <dbReference type="Proteomes" id="UP001059596"/>
    </source>
</evidence>
<evidence type="ECO:0000256" key="4">
    <source>
        <dbReference type="ARBA" id="ARBA00023015"/>
    </source>
</evidence>
<dbReference type="GO" id="GO:0003712">
    <property type="term" value="F:transcription coregulator activity"/>
    <property type="evidence" value="ECO:0007669"/>
    <property type="project" value="InterPro"/>
</dbReference>
<evidence type="ECO:0000313" key="10">
    <source>
        <dbReference type="EMBL" id="KAI8042989.1"/>
    </source>
</evidence>
<gene>
    <name evidence="10" type="ORF">M5D96_004313</name>
</gene>
<evidence type="ECO:0000256" key="5">
    <source>
        <dbReference type="ARBA" id="ARBA00023163"/>
    </source>
</evidence>
<organism evidence="10 11">
    <name type="scientific">Drosophila gunungcola</name>
    <name type="common">fruit fly</name>
    <dbReference type="NCBI Taxonomy" id="103775"/>
    <lineage>
        <taxon>Eukaryota</taxon>
        <taxon>Metazoa</taxon>
        <taxon>Ecdysozoa</taxon>
        <taxon>Arthropoda</taxon>
        <taxon>Hexapoda</taxon>
        <taxon>Insecta</taxon>
        <taxon>Pterygota</taxon>
        <taxon>Neoptera</taxon>
        <taxon>Endopterygota</taxon>
        <taxon>Diptera</taxon>
        <taxon>Brachycera</taxon>
        <taxon>Muscomorpha</taxon>
        <taxon>Ephydroidea</taxon>
        <taxon>Drosophilidae</taxon>
        <taxon>Drosophila</taxon>
        <taxon>Sophophora</taxon>
    </lineage>
</organism>
<dbReference type="PANTHER" id="PTHR12434:SF6">
    <property type="entry name" value="MEDIATOR OF RNA POLYMERASE II TRANSCRIPTION SUBUNIT 22"/>
    <property type="match status" value="1"/>
</dbReference>
<evidence type="ECO:0000256" key="1">
    <source>
        <dbReference type="ARBA" id="ARBA00004123"/>
    </source>
</evidence>
<keyword evidence="6" id="KW-0539">Nucleus</keyword>
<comment type="subcellular location">
    <subcellularLocation>
        <location evidence="1">Nucleus</location>
    </subcellularLocation>
</comment>
<dbReference type="Pfam" id="PF06179">
    <property type="entry name" value="Med22"/>
    <property type="match status" value="1"/>
</dbReference>
<protein>
    <recommendedName>
        <fullName evidence="3">Mediator of RNA polymerase II transcription subunit 22</fullName>
    </recommendedName>
    <alternativeName>
        <fullName evidence="8">Mediator complex subunit 22</fullName>
    </alternativeName>
</protein>
<evidence type="ECO:0000256" key="2">
    <source>
        <dbReference type="ARBA" id="ARBA00005942"/>
    </source>
</evidence>
<keyword evidence="5" id="KW-0804">Transcription</keyword>
<feature type="coiled-coil region" evidence="9">
    <location>
        <begin position="85"/>
        <end position="112"/>
    </location>
</feature>
<sequence>MLVNFEEIMKLASRENSSQICKATQCEQDALEMQVRAANMVRAGESLMKMVNDLKEFHILYDFPAIDKDIKKMSELCSAKQIEIDEKLAIIAKDMEEELSDLEEEYYSTSLKYP</sequence>
<dbReference type="AlphaFoldDB" id="A0A9P9YUL1"/>
<name>A0A9P9YUL1_9MUSC</name>
<evidence type="ECO:0000256" key="3">
    <source>
        <dbReference type="ARBA" id="ARBA00019695"/>
    </source>
</evidence>
<comment type="function">
    <text evidence="7">Component of the Mediator complex, a coactivator involved in the regulated transcription of nearly all RNA polymerase II-dependent genes. Mediator functions as a bridge to convey information from gene-specific regulatory proteins to the basal RNA polymerase II transcription machinery. Mediator is recruited to promoters by direct interactions with regulatory proteins and serves as a scaffold for the assembly of a functional preinitiation complex with RNA polymerase II and the general transcription factors.</text>
</comment>
<dbReference type="GO" id="GO:0006357">
    <property type="term" value="P:regulation of transcription by RNA polymerase II"/>
    <property type="evidence" value="ECO:0007669"/>
    <property type="project" value="InterPro"/>
</dbReference>
<keyword evidence="9" id="KW-0175">Coiled coil</keyword>